<organism evidence="1 2">
    <name type="scientific">Nonomuraea insulae</name>
    <dbReference type="NCBI Taxonomy" id="1616787"/>
    <lineage>
        <taxon>Bacteria</taxon>
        <taxon>Bacillati</taxon>
        <taxon>Actinomycetota</taxon>
        <taxon>Actinomycetes</taxon>
        <taxon>Streptosporangiales</taxon>
        <taxon>Streptosporangiaceae</taxon>
        <taxon>Nonomuraea</taxon>
    </lineage>
</organism>
<gene>
    <name evidence="1" type="ORF">ACFPZ3_63325</name>
</gene>
<evidence type="ECO:0000313" key="2">
    <source>
        <dbReference type="Proteomes" id="UP001596058"/>
    </source>
</evidence>
<sequence>MSVLIQGDQLRTILEGVKVDRATALPAAGSLFTITGGRVLIKAIVGKVTTAVTVADAGTKLVYNPTATGASVDLCAVLDLGTTDSAVGAYLTITGVVANAMRSTLLYATGRQAELILETGAIELSTGATDGSIAWTVLYVPLDNGASVVAA</sequence>
<dbReference type="RefSeq" id="WP_379524063.1">
    <property type="nucleotide sequence ID" value="NZ_JBHSPA010000114.1"/>
</dbReference>
<dbReference type="EMBL" id="JBHSPA010000114">
    <property type="protein sequence ID" value="MFC5834649.1"/>
    <property type="molecule type" value="Genomic_DNA"/>
</dbReference>
<proteinExistence type="predicted"/>
<protein>
    <submittedName>
        <fullName evidence="1">Uncharacterized protein</fullName>
    </submittedName>
</protein>
<accession>A0ABW1D9Z2</accession>
<comment type="caution">
    <text evidence="1">The sequence shown here is derived from an EMBL/GenBank/DDBJ whole genome shotgun (WGS) entry which is preliminary data.</text>
</comment>
<evidence type="ECO:0000313" key="1">
    <source>
        <dbReference type="EMBL" id="MFC5834649.1"/>
    </source>
</evidence>
<name>A0ABW1D9Z2_9ACTN</name>
<keyword evidence="2" id="KW-1185">Reference proteome</keyword>
<dbReference type="Proteomes" id="UP001596058">
    <property type="component" value="Unassembled WGS sequence"/>
</dbReference>
<reference evidence="2" key="1">
    <citation type="journal article" date="2019" name="Int. J. Syst. Evol. Microbiol.">
        <title>The Global Catalogue of Microorganisms (GCM) 10K type strain sequencing project: providing services to taxonomists for standard genome sequencing and annotation.</title>
        <authorList>
            <consortium name="The Broad Institute Genomics Platform"/>
            <consortium name="The Broad Institute Genome Sequencing Center for Infectious Disease"/>
            <person name="Wu L."/>
            <person name="Ma J."/>
        </authorList>
    </citation>
    <scope>NUCLEOTIDE SEQUENCE [LARGE SCALE GENOMIC DNA]</scope>
    <source>
        <strain evidence="2">CCUG 53903</strain>
    </source>
</reference>